<evidence type="ECO:0000313" key="1">
    <source>
        <dbReference type="EMBL" id="MEB3074435.1"/>
    </source>
</evidence>
<gene>
    <name evidence="1" type="ORF">VJJ08_03850</name>
</gene>
<keyword evidence="2" id="KW-1185">Reference proteome</keyword>
<evidence type="ECO:0000313" key="2">
    <source>
        <dbReference type="Proteomes" id="UP001311730"/>
    </source>
</evidence>
<dbReference type="RefSeq" id="WP_323982826.1">
    <property type="nucleotide sequence ID" value="NZ_JAYKBW010000004.1"/>
</dbReference>
<accession>A0ABU5Z647</accession>
<protein>
    <submittedName>
        <fullName evidence="1">Uncharacterized protein</fullName>
    </submittedName>
</protein>
<sequence>MQNYKITAKRPCWDLFVTDNKHLFVFTGQYWTKIDENFKVLWRAPERGMLDISIRGDKLIYISKKKNLHCYALIDMQKLFQIELGGESRLIRQEDKDISTCYVRKTVENNQEILKIDINKGQIVLQTTNPLSERLLTVFNKGILCYLEGVVKKYDKETFDFVWEYSYEEDISTEDKNPIDDFFRHIESSLKTYEYFDDYIIMQNYDYLLYLNNETGEKITSFEGAGVSHKSMVDLDILPKELGCNHPIFILLKNEVFMIDFKAEKGGTLNFFQGKYDDKFPPIITEEGEEITFEAIELCYHKGKFYCKADAPKLSYLLIFDGERDYYEAVIPLNTGYYKPICGFNYAFINDKIFISAPAEGMMFRIEMK</sequence>
<name>A0ABU5Z647_9FLAO</name>
<proteinExistence type="predicted"/>
<dbReference type="EMBL" id="JAYKBW010000004">
    <property type="protein sequence ID" value="MEB3074435.1"/>
    <property type="molecule type" value="Genomic_DNA"/>
</dbReference>
<reference evidence="1 2" key="1">
    <citation type="submission" date="2023-12" db="EMBL/GenBank/DDBJ databases">
        <title>Genomic sequences of Capnocytophaga and Parvimonas strains.</title>
        <authorList>
            <person name="Watt R.M."/>
            <person name="Wang M."/>
            <person name="Yang T."/>
            <person name="Tong W.M."/>
        </authorList>
    </citation>
    <scope>NUCLEOTIDE SEQUENCE [LARGE SCALE GENOMIC DNA]</scope>
    <source>
        <strain evidence="1 2">CCUG 13096</strain>
    </source>
</reference>
<dbReference type="Proteomes" id="UP001311730">
    <property type="component" value="Unassembled WGS sequence"/>
</dbReference>
<comment type="caution">
    <text evidence="1">The sequence shown here is derived from an EMBL/GenBank/DDBJ whole genome shotgun (WGS) entry which is preliminary data.</text>
</comment>
<organism evidence="1 2">
    <name type="scientific">Capnocytophaga gingivalis</name>
    <dbReference type="NCBI Taxonomy" id="1017"/>
    <lineage>
        <taxon>Bacteria</taxon>
        <taxon>Pseudomonadati</taxon>
        <taxon>Bacteroidota</taxon>
        <taxon>Flavobacteriia</taxon>
        <taxon>Flavobacteriales</taxon>
        <taxon>Flavobacteriaceae</taxon>
        <taxon>Capnocytophaga</taxon>
    </lineage>
</organism>